<name>A0A1I1SHH2_9BACT</name>
<feature type="domain" description="RNA polymerase sigma-70 region 2" evidence="6">
    <location>
        <begin position="26"/>
        <end position="93"/>
    </location>
</feature>
<evidence type="ECO:0000256" key="3">
    <source>
        <dbReference type="ARBA" id="ARBA00023082"/>
    </source>
</evidence>
<dbReference type="CDD" id="cd06171">
    <property type="entry name" value="Sigma70_r4"/>
    <property type="match status" value="1"/>
</dbReference>
<dbReference type="Proteomes" id="UP000198598">
    <property type="component" value="Unassembled WGS sequence"/>
</dbReference>
<evidence type="ECO:0000256" key="1">
    <source>
        <dbReference type="ARBA" id="ARBA00010641"/>
    </source>
</evidence>
<dbReference type="InterPro" id="IPR014284">
    <property type="entry name" value="RNA_pol_sigma-70_dom"/>
</dbReference>
<dbReference type="NCBIfam" id="TIGR02937">
    <property type="entry name" value="sigma70-ECF"/>
    <property type="match status" value="1"/>
</dbReference>
<dbReference type="Pfam" id="PF04542">
    <property type="entry name" value="Sigma70_r2"/>
    <property type="match status" value="1"/>
</dbReference>
<evidence type="ECO:0000256" key="2">
    <source>
        <dbReference type="ARBA" id="ARBA00023015"/>
    </source>
</evidence>
<organism evidence="8 9">
    <name type="scientific">Spirosoma endophyticum</name>
    <dbReference type="NCBI Taxonomy" id="662367"/>
    <lineage>
        <taxon>Bacteria</taxon>
        <taxon>Pseudomonadati</taxon>
        <taxon>Bacteroidota</taxon>
        <taxon>Cytophagia</taxon>
        <taxon>Cytophagales</taxon>
        <taxon>Cytophagaceae</taxon>
        <taxon>Spirosoma</taxon>
    </lineage>
</organism>
<evidence type="ECO:0000313" key="8">
    <source>
        <dbReference type="EMBL" id="SFD45891.1"/>
    </source>
</evidence>
<dbReference type="InterPro" id="IPR013249">
    <property type="entry name" value="RNA_pol_sigma70_r4_t2"/>
</dbReference>
<dbReference type="InterPro" id="IPR007627">
    <property type="entry name" value="RNA_pol_sigma70_r2"/>
</dbReference>
<dbReference type="PANTHER" id="PTHR43133">
    <property type="entry name" value="RNA POLYMERASE ECF-TYPE SIGMA FACTO"/>
    <property type="match status" value="1"/>
</dbReference>
<dbReference type="Pfam" id="PF08281">
    <property type="entry name" value="Sigma70_r4_2"/>
    <property type="match status" value="1"/>
</dbReference>
<reference evidence="8 9" key="1">
    <citation type="submission" date="2016-10" db="EMBL/GenBank/DDBJ databases">
        <authorList>
            <person name="de Groot N.N."/>
        </authorList>
    </citation>
    <scope>NUCLEOTIDE SEQUENCE [LARGE SCALE GENOMIC DNA]</scope>
    <source>
        <strain evidence="8 9">DSM 26130</strain>
    </source>
</reference>
<sequence>MNVTLTDEEMIRHYLPAQPNQLFETLYNRYVNKVYKRCLYMTKDSEKAQDFTHDIFIKAFDKLDAFQERANFSTWLNTIAFNYCSDQLRIAKRLNTTPLNENHELADSREAGLQEETFQSFQQALASLPLKEQTLLRLKYEQGMTVEEIAQIYRLKTSAVKMRLKRSREKLQQLCSVSYAD</sequence>
<dbReference type="SUPFAM" id="SSF88946">
    <property type="entry name" value="Sigma2 domain of RNA polymerase sigma factors"/>
    <property type="match status" value="1"/>
</dbReference>
<comment type="similarity">
    <text evidence="1">Belongs to the sigma-70 factor family. ECF subfamily.</text>
</comment>
<dbReference type="InterPro" id="IPR039425">
    <property type="entry name" value="RNA_pol_sigma-70-like"/>
</dbReference>
<dbReference type="InterPro" id="IPR036388">
    <property type="entry name" value="WH-like_DNA-bd_sf"/>
</dbReference>
<evidence type="ECO:0000256" key="5">
    <source>
        <dbReference type="ARBA" id="ARBA00023163"/>
    </source>
</evidence>
<dbReference type="SUPFAM" id="SSF88659">
    <property type="entry name" value="Sigma3 and sigma4 domains of RNA polymerase sigma factors"/>
    <property type="match status" value="1"/>
</dbReference>
<evidence type="ECO:0000256" key="4">
    <source>
        <dbReference type="ARBA" id="ARBA00023125"/>
    </source>
</evidence>
<protein>
    <submittedName>
        <fullName evidence="8">RNA polymerase sigma-70 factor, ECF subfamily</fullName>
    </submittedName>
</protein>
<keyword evidence="2" id="KW-0805">Transcription regulation</keyword>
<dbReference type="Gene3D" id="1.10.10.10">
    <property type="entry name" value="Winged helix-like DNA-binding domain superfamily/Winged helix DNA-binding domain"/>
    <property type="match status" value="1"/>
</dbReference>
<evidence type="ECO:0000259" key="7">
    <source>
        <dbReference type="Pfam" id="PF08281"/>
    </source>
</evidence>
<dbReference type="InterPro" id="IPR013324">
    <property type="entry name" value="RNA_pol_sigma_r3/r4-like"/>
</dbReference>
<keyword evidence="4" id="KW-0238">DNA-binding</keyword>
<gene>
    <name evidence="8" type="ORF">SAMN05216167_105111</name>
</gene>
<dbReference type="AlphaFoldDB" id="A0A1I1SHH2"/>
<dbReference type="EMBL" id="FOLQ01000005">
    <property type="protein sequence ID" value="SFD45891.1"/>
    <property type="molecule type" value="Genomic_DNA"/>
</dbReference>
<dbReference type="STRING" id="662367.SAMN05216167_105111"/>
<feature type="domain" description="RNA polymerase sigma factor 70 region 4 type 2" evidence="7">
    <location>
        <begin position="119"/>
        <end position="171"/>
    </location>
</feature>
<accession>A0A1I1SHH2</accession>
<dbReference type="OrthoDB" id="1027298at2"/>
<dbReference type="GO" id="GO:0003677">
    <property type="term" value="F:DNA binding"/>
    <property type="evidence" value="ECO:0007669"/>
    <property type="project" value="UniProtKB-KW"/>
</dbReference>
<dbReference type="InterPro" id="IPR013325">
    <property type="entry name" value="RNA_pol_sigma_r2"/>
</dbReference>
<keyword evidence="3" id="KW-0731">Sigma factor</keyword>
<dbReference type="GO" id="GO:0006352">
    <property type="term" value="P:DNA-templated transcription initiation"/>
    <property type="evidence" value="ECO:0007669"/>
    <property type="project" value="InterPro"/>
</dbReference>
<dbReference type="GO" id="GO:0016987">
    <property type="term" value="F:sigma factor activity"/>
    <property type="evidence" value="ECO:0007669"/>
    <property type="project" value="UniProtKB-KW"/>
</dbReference>
<evidence type="ECO:0000313" key="9">
    <source>
        <dbReference type="Proteomes" id="UP000198598"/>
    </source>
</evidence>
<dbReference type="RefSeq" id="WP_093827467.1">
    <property type="nucleotide sequence ID" value="NZ_FOLQ01000005.1"/>
</dbReference>
<keyword evidence="5" id="KW-0804">Transcription</keyword>
<dbReference type="Gene3D" id="1.10.1740.10">
    <property type="match status" value="1"/>
</dbReference>
<dbReference type="PANTHER" id="PTHR43133:SF8">
    <property type="entry name" value="RNA POLYMERASE SIGMA FACTOR HI_1459-RELATED"/>
    <property type="match status" value="1"/>
</dbReference>
<proteinExistence type="inferred from homology"/>
<keyword evidence="9" id="KW-1185">Reference proteome</keyword>
<evidence type="ECO:0000259" key="6">
    <source>
        <dbReference type="Pfam" id="PF04542"/>
    </source>
</evidence>